<dbReference type="Proteomes" id="UP000887159">
    <property type="component" value="Unassembled WGS sequence"/>
</dbReference>
<keyword evidence="2" id="KW-1185">Reference proteome</keyword>
<proteinExistence type="predicted"/>
<comment type="caution">
    <text evidence="1">The sequence shown here is derived from an EMBL/GenBank/DDBJ whole genome shotgun (WGS) entry which is preliminary data.</text>
</comment>
<gene>
    <name evidence="1" type="ORF">TNCV_4415821</name>
</gene>
<dbReference type="AlphaFoldDB" id="A0A8X6S161"/>
<sequence length="123" mass="14357">MCNYSITNKVFISEKGPRRSFDTGPTQNYLRQCVETSHGLRSWRHPHATKNLAFESWRFVMCSPSVWKFEEWDASSGLVIGRIFCLLVFLQNVTSIRNESIQQWKTNENSKNYSINCSTKENI</sequence>
<organism evidence="1 2">
    <name type="scientific">Trichonephila clavipes</name>
    <name type="common">Golden silk orbweaver</name>
    <name type="synonym">Nephila clavipes</name>
    <dbReference type="NCBI Taxonomy" id="2585209"/>
    <lineage>
        <taxon>Eukaryota</taxon>
        <taxon>Metazoa</taxon>
        <taxon>Ecdysozoa</taxon>
        <taxon>Arthropoda</taxon>
        <taxon>Chelicerata</taxon>
        <taxon>Arachnida</taxon>
        <taxon>Araneae</taxon>
        <taxon>Araneomorphae</taxon>
        <taxon>Entelegynae</taxon>
        <taxon>Araneoidea</taxon>
        <taxon>Nephilidae</taxon>
        <taxon>Trichonephila</taxon>
    </lineage>
</organism>
<evidence type="ECO:0000313" key="1">
    <source>
        <dbReference type="EMBL" id="GFY04496.1"/>
    </source>
</evidence>
<dbReference type="EMBL" id="BMAU01021244">
    <property type="protein sequence ID" value="GFY04496.1"/>
    <property type="molecule type" value="Genomic_DNA"/>
</dbReference>
<accession>A0A8X6S161</accession>
<protein>
    <submittedName>
        <fullName evidence="1">Uncharacterized protein</fullName>
    </submittedName>
</protein>
<evidence type="ECO:0000313" key="2">
    <source>
        <dbReference type="Proteomes" id="UP000887159"/>
    </source>
</evidence>
<name>A0A8X6S161_TRICX</name>
<reference evidence="1" key="1">
    <citation type="submission" date="2020-08" db="EMBL/GenBank/DDBJ databases">
        <title>Multicomponent nature underlies the extraordinary mechanical properties of spider dragline silk.</title>
        <authorList>
            <person name="Kono N."/>
            <person name="Nakamura H."/>
            <person name="Mori M."/>
            <person name="Yoshida Y."/>
            <person name="Ohtoshi R."/>
            <person name="Malay A.D."/>
            <person name="Moran D.A.P."/>
            <person name="Tomita M."/>
            <person name="Numata K."/>
            <person name="Arakawa K."/>
        </authorList>
    </citation>
    <scope>NUCLEOTIDE SEQUENCE</scope>
</reference>